<dbReference type="InterPro" id="IPR050703">
    <property type="entry name" value="Flavin_MAO"/>
</dbReference>
<evidence type="ECO:0000313" key="3">
    <source>
        <dbReference type="EMBL" id="RMO02119.1"/>
    </source>
</evidence>
<protein>
    <submittedName>
        <fullName evidence="3">Amine oxidase, flavin-containing protein</fullName>
    </submittedName>
</protein>
<dbReference type="SUPFAM" id="SSF54373">
    <property type="entry name" value="FAD-linked reductases, C-terminal domain"/>
    <property type="match status" value="1"/>
</dbReference>
<dbReference type="InterPro" id="IPR036188">
    <property type="entry name" value="FAD/NAD-bd_sf"/>
</dbReference>
<gene>
    <name evidence="3" type="ORF">ALQ49_01606</name>
</gene>
<sequence>MALTRRQALGRIAAVGGTKAVASAMAALGLGPSGDLQPQPLKLPSDLGHGSKVLVLGAGIAGLVAAFELKRAGFSVEVLEARNRVGGKNWTLRKGERVENMDGRRQSVNLSEGLYFNAGPARIPSQHRTLLNYCAELGVELEVLINSSHSALLMPDLNQSPFTVRQALNDTRGHISGLLATSIKGHALDSTLDAEERSRLLQFLRNYGDLSEALAYEGSARAGHLKVSDVPQSVLDDKSPLALEHLLHSDMWDELLLCEFPEYSPTMFQPVGGMDRIVEAFYQRLTKEVHLGAEVQKISQCTDHVNVTWRDGDAGRLQTSQAHFVISTLPFPLLANIDTDFSDAVLSVVRSARHGHATKVAWQSERFWERDDRIFGGISWLNHPARMLWYPSDRLNSPQGVLVAGYFFGKGAKAFSDTSFNEQYSVSTSAVELLHPGASQYLMNPISVSWEQQRYSEGPWLEGGTSSEKISRLFQQPLGRIYFAGDGHAQNAIGVWQESAANSARYAVSQLAERFSHFRASNPRGSDLLIG</sequence>
<dbReference type="Gene3D" id="3.90.660.10">
    <property type="match status" value="1"/>
</dbReference>
<dbReference type="GO" id="GO:0016491">
    <property type="term" value="F:oxidoreductase activity"/>
    <property type="evidence" value="ECO:0007669"/>
    <property type="project" value="InterPro"/>
</dbReference>
<reference evidence="3 4" key="1">
    <citation type="submission" date="2018-08" db="EMBL/GenBank/DDBJ databases">
        <title>Recombination of ecologically and evolutionarily significant loci maintains genetic cohesion in the Pseudomonas syringae species complex.</title>
        <authorList>
            <person name="Dillon M."/>
            <person name="Thakur S."/>
            <person name="Almeida R.N.D."/>
            <person name="Weir B.S."/>
            <person name="Guttman D.S."/>
        </authorList>
    </citation>
    <scope>NUCLEOTIDE SEQUENCE [LARGE SCALE GENOMIC DNA]</scope>
    <source>
        <strain evidence="3 4">1089_5</strain>
    </source>
</reference>
<accession>A0A3M3S095</accession>
<comment type="similarity">
    <text evidence="1">Belongs to the flavin monoamine oxidase family.</text>
</comment>
<organism evidence="3 4">
    <name type="scientific">Pseudomonas syringae pv. apii</name>
    <dbReference type="NCBI Taxonomy" id="81036"/>
    <lineage>
        <taxon>Bacteria</taxon>
        <taxon>Pseudomonadati</taxon>
        <taxon>Pseudomonadota</taxon>
        <taxon>Gammaproteobacteria</taxon>
        <taxon>Pseudomonadales</taxon>
        <taxon>Pseudomonadaceae</taxon>
        <taxon>Pseudomonas</taxon>
    </lineage>
</organism>
<feature type="domain" description="Amine oxidase" evidence="2">
    <location>
        <begin position="60"/>
        <end position="510"/>
    </location>
</feature>
<dbReference type="InterPro" id="IPR002937">
    <property type="entry name" value="Amino_oxidase"/>
</dbReference>
<evidence type="ECO:0000313" key="4">
    <source>
        <dbReference type="Proteomes" id="UP000278062"/>
    </source>
</evidence>
<dbReference type="InterPro" id="IPR006311">
    <property type="entry name" value="TAT_signal"/>
</dbReference>
<dbReference type="Gene3D" id="1.20.1440.240">
    <property type="match status" value="1"/>
</dbReference>
<dbReference type="Pfam" id="PF01593">
    <property type="entry name" value="Amino_oxidase"/>
    <property type="match status" value="1"/>
</dbReference>
<comment type="caution">
    <text evidence="3">The sequence shown here is derived from an EMBL/GenBank/DDBJ whole genome shotgun (WGS) entry which is preliminary data.</text>
</comment>
<dbReference type="Proteomes" id="UP000278062">
    <property type="component" value="Unassembled WGS sequence"/>
</dbReference>
<dbReference type="SUPFAM" id="SSF51905">
    <property type="entry name" value="FAD/NAD(P)-binding domain"/>
    <property type="match status" value="1"/>
</dbReference>
<dbReference type="EMBL" id="RBPL01000017">
    <property type="protein sequence ID" value="RMO02119.1"/>
    <property type="molecule type" value="Genomic_DNA"/>
</dbReference>
<dbReference type="PANTHER" id="PTHR43563">
    <property type="entry name" value="AMINE OXIDASE"/>
    <property type="match status" value="1"/>
</dbReference>
<evidence type="ECO:0000256" key="1">
    <source>
        <dbReference type="ARBA" id="ARBA00005995"/>
    </source>
</evidence>
<name>A0A3M3S095_9PSED</name>
<dbReference type="AlphaFoldDB" id="A0A3M3S095"/>
<dbReference type="RefSeq" id="WP_074843535.1">
    <property type="nucleotide sequence ID" value="NZ_RBPB01000214.1"/>
</dbReference>
<proteinExistence type="inferred from homology"/>
<dbReference type="PANTHER" id="PTHR43563:SF1">
    <property type="entry name" value="AMINE OXIDASE [FLAVIN-CONTAINING] B"/>
    <property type="match status" value="1"/>
</dbReference>
<evidence type="ECO:0000259" key="2">
    <source>
        <dbReference type="Pfam" id="PF01593"/>
    </source>
</evidence>
<dbReference type="Gene3D" id="3.50.50.60">
    <property type="entry name" value="FAD/NAD(P)-binding domain"/>
    <property type="match status" value="1"/>
</dbReference>
<dbReference type="PROSITE" id="PS51318">
    <property type="entry name" value="TAT"/>
    <property type="match status" value="1"/>
</dbReference>